<protein>
    <recommendedName>
        <fullName evidence="2">site-specific DNA-methyltransferase (adenine-specific)</fullName>
        <ecNumber evidence="2">2.1.1.72</ecNumber>
    </recommendedName>
</protein>
<keyword evidence="8" id="KW-0175">Coiled coil</keyword>
<dbReference type="AlphaFoldDB" id="A0A521BCT1"/>
<dbReference type="EMBL" id="FXTI01000002">
    <property type="protein sequence ID" value="SMO44893.1"/>
    <property type="molecule type" value="Genomic_DNA"/>
</dbReference>
<accession>A0A521BCT1</accession>
<dbReference type="PANTHER" id="PTHR42933">
    <property type="entry name" value="SLR6095 PROTEIN"/>
    <property type="match status" value="1"/>
</dbReference>
<dbReference type="InterPro" id="IPR051537">
    <property type="entry name" value="DNA_Adenine_Mtase"/>
</dbReference>
<comment type="similarity">
    <text evidence="1">Belongs to the N(4)/N(6)-methyltransferase family.</text>
</comment>
<dbReference type="PANTHER" id="PTHR42933:SF4">
    <property type="entry name" value="TYPE I RESTRICTION ENZYME ECOKI METHYLASE SUBUNIT"/>
    <property type="match status" value="1"/>
</dbReference>
<keyword evidence="5" id="KW-0949">S-adenosyl-L-methionine</keyword>
<evidence type="ECO:0000259" key="10">
    <source>
        <dbReference type="Pfam" id="PF12161"/>
    </source>
</evidence>
<dbReference type="InterPro" id="IPR002052">
    <property type="entry name" value="DNA_methylase_N6_adenine_CS"/>
</dbReference>
<evidence type="ECO:0000256" key="6">
    <source>
        <dbReference type="ARBA" id="ARBA00022747"/>
    </source>
</evidence>
<evidence type="ECO:0000313" key="12">
    <source>
        <dbReference type="Proteomes" id="UP000315636"/>
    </source>
</evidence>
<evidence type="ECO:0000256" key="7">
    <source>
        <dbReference type="ARBA" id="ARBA00047942"/>
    </source>
</evidence>
<dbReference type="PROSITE" id="PS00092">
    <property type="entry name" value="N6_MTASE"/>
    <property type="match status" value="1"/>
</dbReference>
<reference evidence="11 12" key="1">
    <citation type="submission" date="2017-05" db="EMBL/GenBank/DDBJ databases">
        <authorList>
            <person name="Varghese N."/>
            <person name="Submissions S."/>
        </authorList>
    </citation>
    <scope>NUCLEOTIDE SEQUENCE [LARGE SCALE GENOMIC DNA]</scope>
    <source>
        <strain evidence="11 12">DSM 45474</strain>
    </source>
</reference>
<dbReference type="RefSeq" id="WP_142504330.1">
    <property type="nucleotide sequence ID" value="NZ_FXTI01000002.1"/>
</dbReference>
<evidence type="ECO:0000256" key="5">
    <source>
        <dbReference type="ARBA" id="ARBA00022691"/>
    </source>
</evidence>
<dbReference type="Pfam" id="PF02384">
    <property type="entry name" value="N6_Mtase"/>
    <property type="match status" value="1"/>
</dbReference>
<evidence type="ECO:0000256" key="8">
    <source>
        <dbReference type="SAM" id="Coils"/>
    </source>
</evidence>
<evidence type="ECO:0000256" key="3">
    <source>
        <dbReference type="ARBA" id="ARBA00022603"/>
    </source>
</evidence>
<dbReference type="GO" id="GO:0032259">
    <property type="term" value="P:methylation"/>
    <property type="evidence" value="ECO:0007669"/>
    <property type="project" value="UniProtKB-KW"/>
</dbReference>
<dbReference type="PRINTS" id="PR00507">
    <property type="entry name" value="N12N6MTFRASE"/>
</dbReference>
<dbReference type="GO" id="GO:0009307">
    <property type="term" value="P:DNA restriction-modification system"/>
    <property type="evidence" value="ECO:0007669"/>
    <property type="project" value="UniProtKB-KW"/>
</dbReference>
<dbReference type="InterPro" id="IPR003356">
    <property type="entry name" value="DNA_methylase_A-5"/>
</dbReference>
<dbReference type="EC" id="2.1.1.72" evidence="2"/>
<comment type="catalytic activity">
    <reaction evidence="7">
        <text>a 2'-deoxyadenosine in DNA + S-adenosyl-L-methionine = an N(6)-methyl-2'-deoxyadenosine in DNA + S-adenosyl-L-homocysteine + H(+)</text>
        <dbReference type="Rhea" id="RHEA:15197"/>
        <dbReference type="Rhea" id="RHEA-COMP:12418"/>
        <dbReference type="Rhea" id="RHEA-COMP:12419"/>
        <dbReference type="ChEBI" id="CHEBI:15378"/>
        <dbReference type="ChEBI" id="CHEBI:57856"/>
        <dbReference type="ChEBI" id="CHEBI:59789"/>
        <dbReference type="ChEBI" id="CHEBI:90615"/>
        <dbReference type="ChEBI" id="CHEBI:90616"/>
        <dbReference type="EC" id="2.1.1.72"/>
    </reaction>
</comment>
<dbReference type="Pfam" id="PF12161">
    <property type="entry name" value="HsdM_N"/>
    <property type="match status" value="1"/>
</dbReference>
<feature type="domain" description="DNA methylase adenine-specific" evidence="9">
    <location>
        <begin position="121"/>
        <end position="424"/>
    </location>
</feature>
<feature type="coiled-coil region" evidence="8">
    <location>
        <begin position="441"/>
        <end position="471"/>
    </location>
</feature>
<evidence type="ECO:0000256" key="4">
    <source>
        <dbReference type="ARBA" id="ARBA00022679"/>
    </source>
</evidence>
<gene>
    <name evidence="11" type="ORF">SAMN06264849_1026</name>
</gene>
<dbReference type="GO" id="GO:0008170">
    <property type="term" value="F:N-methyltransferase activity"/>
    <property type="evidence" value="ECO:0007669"/>
    <property type="project" value="InterPro"/>
</dbReference>
<dbReference type="OrthoDB" id="9814572at2"/>
<dbReference type="InterPro" id="IPR038333">
    <property type="entry name" value="T1MK-like_N_sf"/>
</dbReference>
<dbReference type="SUPFAM" id="SSF53335">
    <property type="entry name" value="S-adenosyl-L-methionine-dependent methyltransferases"/>
    <property type="match status" value="1"/>
</dbReference>
<keyword evidence="4" id="KW-0808">Transferase</keyword>
<evidence type="ECO:0000256" key="1">
    <source>
        <dbReference type="ARBA" id="ARBA00006594"/>
    </source>
</evidence>
<dbReference type="Gene3D" id="1.20.1260.30">
    <property type="match status" value="1"/>
</dbReference>
<dbReference type="Proteomes" id="UP000315636">
    <property type="component" value="Unassembled WGS sequence"/>
</dbReference>
<feature type="domain" description="N6 adenine-specific DNA methyltransferase N-terminal" evidence="10">
    <location>
        <begin position="7"/>
        <end position="109"/>
    </location>
</feature>
<keyword evidence="3" id="KW-0489">Methyltransferase</keyword>
<dbReference type="Gene3D" id="3.40.50.150">
    <property type="entry name" value="Vaccinia Virus protein VP39"/>
    <property type="match status" value="1"/>
</dbReference>
<evidence type="ECO:0000313" key="11">
    <source>
        <dbReference type="EMBL" id="SMO44893.1"/>
    </source>
</evidence>
<dbReference type="InterPro" id="IPR029063">
    <property type="entry name" value="SAM-dependent_MTases_sf"/>
</dbReference>
<dbReference type="GO" id="GO:0009007">
    <property type="term" value="F:site-specific DNA-methyltransferase (adenine-specific) activity"/>
    <property type="evidence" value="ECO:0007669"/>
    <property type="project" value="UniProtKB-EC"/>
</dbReference>
<organism evidence="11 12">
    <name type="scientific">Melghirimyces algeriensis</name>
    <dbReference type="NCBI Taxonomy" id="910412"/>
    <lineage>
        <taxon>Bacteria</taxon>
        <taxon>Bacillati</taxon>
        <taxon>Bacillota</taxon>
        <taxon>Bacilli</taxon>
        <taxon>Bacillales</taxon>
        <taxon>Thermoactinomycetaceae</taxon>
        <taxon>Melghirimyces</taxon>
    </lineage>
</organism>
<keyword evidence="12" id="KW-1185">Reference proteome</keyword>
<keyword evidence="6" id="KW-0680">Restriction system</keyword>
<proteinExistence type="inferred from homology"/>
<dbReference type="GO" id="GO:0003677">
    <property type="term" value="F:DNA binding"/>
    <property type="evidence" value="ECO:0007669"/>
    <property type="project" value="InterPro"/>
</dbReference>
<name>A0A521BCT1_9BACL</name>
<evidence type="ECO:0000259" key="9">
    <source>
        <dbReference type="Pfam" id="PF02384"/>
    </source>
</evidence>
<dbReference type="InterPro" id="IPR022749">
    <property type="entry name" value="D12N6_MeTrfase_N"/>
</dbReference>
<evidence type="ECO:0000256" key="2">
    <source>
        <dbReference type="ARBA" id="ARBA00011900"/>
    </source>
</evidence>
<sequence>MNTQEIVQKLWNLCNVLRDDGITYHQYVTELTYILFLKMMKERGQEEAIPEKYRWDQLRSLHGEEMYQHYRDLLTHLGTEAEDDLIRQIYYNASTNIDEPKNLEKIIRSIDDLDWYSAREEGLGNLYEGLLEKNASEKKSGAGQYFTPRPLINVMVKLIDPKPGERCNDPAAGTFGFMIAADQYVKEKTDDYFDVLDLRTFQVHEAFTGCELVQETHRLALMNARLHGIEGKIHLGDTLSSLGAEMGEMDVILTNPPFGTKRGGERPTRDDLTFPTTNKQLNFLQHIYRALKKNGKARAAVVLPDNVLFQDGDGRRVREDLMDKCNLHTVLRLPTGIFYAQGVKTNVLFFERGTTDTGNTQEVWFYDLRTNMPSFGKRNPLTEAHFDDFIKAYTAEDRTQVKDSRWSRFTREEIRAKGNTLDLGLIADESLSAYENLPDPIDSAEEAIAKLERATSLLNEVVEELRKAEGMNK</sequence>